<evidence type="ECO:0000313" key="4">
    <source>
        <dbReference type="EMBL" id="QTX05970.1"/>
    </source>
</evidence>
<dbReference type="Proteomes" id="UP000671914">
    <property type="component" value="Chromosome"/>
</dbReference>
<name>A0A975FP29_9MICO</name>
<dbReference type="Gene3D" id="1.10.357.10">
    <property type="entry name" value="Tetracycline Repressor, domain 2"/>
    <property type="match status" value="1"/>
</dbReference>
<dbReference type="PANTHER" id="PTHR30055:SF148">
    <property type="entry name" value="TETR-FAMILY TRANSCRIPTIONAL REGULATOR"/>
    <property type="match status" value="1"/>
</dbReference>
<dbReference type="EMBL" id="CP071696">
    <property type="protein sequence ID" value="QTX05970.1"/>
    <property type="molecule type" value="Genomic_DNA"/>
</dbReference>
<dbReference type="KEGG" id="aarc:G127AT_07230"/>
<organism evidence="4 5">
    <name type="scientific">Agromyces archimandritae</name>
    <dbReference type="NCBI Taxonomy" id="2781962"/>
    <lineage>
        <taxon>Bacteria</taxon>
        <taxon>Bacillati</taxon>
        <taxon>Actinomycetota</taxon>
        <taxon>Actinomycetes</taxon>
        <taxon>Micrococcales</taxon>
        <taxon>Microbacteriaceae</taxon>
        <taxon>Agromyces</taxon>
    </lineage>
</organism>
<dbReference type="GO" id="GO:0003700">
    <property type="term" value="F:DNA-binding transcription factor activity"/>
    <property type="evidence" value="ECO:0007669"/>
    <property type="project" value="TreeGrafter"/>
</dbReference>
<feature type="domain" description="HTH tetR-type" evidence="3">
    <location>
        <begin position="38"/>
        <end position="98"/>
    </location>
</feature>
<gene>
    <name evidence="4" type="ORF">G127AT_07230</name>
</gene>
<feature type="DNA-binding region" description="H-T-H motif" evidence="2">
    <location>
        <begin position="61"/>
        <end position="80"/>
    </location>
</feature>
<evidence type="ECO:0000256" key="1">
    <source>
        <dbReference type="ARBA" id="ARBA00023125"/>
    </source>
</evidence>
<evidence type="ECO:0000256" key="2">
    <source>
        <dbReference type="PROSITE-ProRule" id="PRU00335"/>
    </source>
</evidence>
<dbReference type="SUPFAM" id="SSF46689">
    <property type="entry name" value="Homeodomain-like"/>
    <property type="match status" value="1"/>
</dbReference>
<dbReference type="InterPro" id="IPR050109">
    <property type="entry name" value="HTH-type_TetR-like_transc_reg"/>
</dbReference>
<evidence type="ECO:0000313" key="5">
    <source>
        <dbReference type="Proteomes" id="UP000671914"/>
    </source>
</evidence>
<dbReference type="InterPro" id="IPR001647">
    <property type="entry name" value="HTH_TetR"/>
</dbReference>
<dbReference type="PANTHER" id="PTHR30055">
    <property type="entry name" value="HTH-TYPE TRANSCRIPTIONAL REGULATOR RUTR"/>
    <property type="match status" value="1"/>
</dbReference>
<dbReference type="AlphaFoldDB" id="A0A975FP29"/>
<keyword evidence="1 2" id="KW-0238">DNA-binding</keyword>
<evidence type="ECO:0000259" key="3">
    <source>
        <dbReference type="PROSITE" id="PS50977"/>
    </source>
</evidence>
<sequence>MCSSRFRAFRVSERFVSECYAHRVRIAPVTRPPGRPRSQASRERILAATRELLPGGVDRLSMDGIAARAGVGKQTLYRWWPSKSAIIAEAVIEGFEPPSPATVVHTGDRDADIAGWIDRSALALSDPDVVASLRAALSAIAGDDDAAARFAERTLGPARRAVAELLQGDGGVDAAGNGSGAGAAGPGRGAGAAAARGADAAGGVADGSVRAGGAADGSVRADAAADLAISALLFQVLVGRDFDAAHRDALRAMLAGIDAS</sequence>
<dbReference type="InterPro" id="IPR009057">
    <property type="entry name" value="Homeodomain-like_sf"/>
</dbReference>
<dbReference type="GO" id="GO:0000976">
    <property type="term" value="F:transcription cis-regulatory region binding"/>
    <property type="evidence" value="ECO:0007669"/>
    <property type="project" value="TreeGrafter"/>
</dbReference>
<keyword evidence="5" id="KW-1185">Reference proteome</keyword>
<dbReference type="Pfam" id="PF00440">
    <property type="entry name" value="TetR_N"/>
    <property type="match status" value="1"/>
</dbReference>
<protein>
    <submittedName>
        <fullName evidence="4">TetR/AcrR family transcriptional regulator</fullName>
    </submittedName>
</protein>
<accession>A0A975FP29</accession>
<proteinExistence type="predicted"/>
<dbReference type="PROSITE" id="PS50977">
    <property type="entry name" value="HTH_TETR_2"/>
    <property type="match status" value="1"/>
</dbReference>
<reference evidence="4" key="1">
    <citation type="submission" date="2021-03" db="EMBL/GenBank/DDBJ databases">
        <title>Agromyces archimandritus sp. nov., isolated from the cockroach Archimandrita tessellata.</title>
        <authorList>
            <person name="Guzman J."/>
            <person name="Ortuzar M."/>
            <person name="Poehlein A."/>
            <person name="Daniel R."/>
            <person name="Trujillo M."/>
            <person name="Vilcinskas A."/>
        </authorList>
    </citation>
    <scope>NUCLEOTIDE SEQUENCE</scope>
    <source>
        <strain evidence="4">G127AT</strain>
    </source>
</reference>